<dbReference type="OrthoDB" id="6549770at2"/>
<keyword evidence="1" id="KW-0732">Signal</keyword>
<feature type="signal peptide" evidence="1">
    <location>
        <begin position="1"/>
        <end position="18"/>
    </location>
</feature>
<evidence type="ECO:0000256" key="1">
    <source>
        <dbReference type="SAM" id="SignalP"/>
    </source>
</evidence>
<proteinExistence type="predicted"/>
<dbReference type="Proteomes" id="UP001283366">
    <property type="component" value="Unassembled WGS sequence"/>
</dbReference>
<sequence>MRLFLLLFLALSSFSSFARLDTTCHTWPMNMAKIWLQDKKIVNEDELNEDRTQFKLLASETMKNAQYTDVYLFSFFDKTGKEYDVITQNISSDEECSISDVNIYMVSGFKMSY</sequence>
<dbReference type="RefSeq" id="WP_087482272.1">
    <property type="nucleotide sequence ID" value="NZ_AP024883.1"/>
</dbReference>
<reference evidence="3 4" key="1">
    <citation type="submission" date="2017-05" db="EMBL/GenBank/DDBJ databases">
        <authorList>
            <person name="Song R."/>
            <person name="Chenine A.L."/>
            <person name="Ruprecht R.M."/>
        </authorList>
    </citation>
    <scope>NUCLEOTIDE SEQUENCE [LARGE SCALE GENOMIC DNA]</scope>
    <source>
        <strain evidence="3 4">CECT 7927</strain>
    </source>
</reference>
<dbReference type="AlphaFoldDB" id="A0A1Y6IX44"/>
<reference evidence="2 5" key="2">
    <citation type="submission" date="2023-11" db="EMBL/GenBank/DDBJ databases">
        <title>Plant-associative lifestyle of Vibrio porteresiae and its evolutionary dynamics.</title>
        <authorList>
            <person name="Rameshkumar N."/>
            <person name="Kirti K."/>
        </authorList>
    </citation>
    <scope>NUCLEOTIDE SEQUENCE [LARGE SCALE GENOMIC DNA]</scope>
    <source>
        <strain evidence="2 5">MSSRF38</strain>
    </source>
</reference>
<dbReference type="Proteomes" id="UP000196125">
    <property type="component" value="Unassembled WGS sequence"/>
</dbReference>
<protein>
    <submittedName>
        <fullName evidence="3">Uncharacterized protein</fullName>
    </submittedName>
</protein>
<gene>
    <name evidence="2" type="ORF">SBX37_07770</name>
    <name evidence="3" type="ORF">VIM7927_03564</name>
</gene>
<accession>A0A1Y6IX44</accession>
<organism evidence="3 4">
    <name type="scientific">Vibrio mangrovi</name>
    <dbReference type="NCBI Taxonomy" id="474394"/>
    <lineage>
        <taxon>Bacteria</taxon>
        <taxon>Pseudomonadati</taxon>
        <taxon>Pseudomonadota</taxon>
        <taxon>Gammaproteobacteria</taxon>
        <taxon>Vibrionales</taxon>
        <taxon>Vibrionaceae</taxon>
        <taxon>Vibrio</taxon>
    </lineage>
</organism>
<name>A0A1Y6IX44_9VIBR</name>
<evidence type="ECO:0000313" key="3">
    <source>
        <dbReference type="EMBL" id="SMS02245.1"/>
    </source>
</evidence>
<keyword evidence="5" id="KW-1185">Reference proteome</keyword>
<dbReference type="EMBL" id="FXXI01000009">
    <property type="protein sequence ID" value="SMS02245.1"/>
    <property type="molecule type" value="Genomic_DNA"/>
</dbReference>
<evidence type="ECO:0000313" key="2">
    <source>
        <dbReference type="EMBL" id="MDW6002753.1"/>
    </source>
</evidence>
<dbReference type="EMBL" id="JAWRCO010000001">
    <property type="protein sequence ID" value="MDW6002753.1"/>
    <property type="molecule type" value="Genomic_DNA"/>
</dbReference>
<evidence type="ECO:0000313" key="4">
    <source>
        <dbReference type="Proteomes" id="UP000196125"/>
    </source>
</evidence>
<feature type="chain" id="PRO_5012576947" evidence="1">
    <location>
        <begin position="19"/>
        <end position="113"/>
    </location>
</feature>
<evidence type="ECO:0000313" key="5">
    <source>
        <dbReference type="Proteomes" id="UP001283366"/>
    </source>
</evidence>